<reference evidence="1 2" key="1">
    <citation type="submission" date="2024-01" db="EMBL/GenBank/DDBJ databases">
        <title>The genomes of 5 underutilized Papilionoideae crops provide insights into root nodulation and disease resistance.</title>
        <authorList>
            <person name="Yuan L."/>
        </authorList>
    </citation>
    <scope>NUCLEOTIDE SEQUENCE [LARGE SCALE GENOMIC DNA]</scope>
    <source>
        <strain evidence="1">LY-2023</strain>
        <tissue evidence="1">Leaf</tissue>
    </source>
</reference>
<comment type="caution">
    <text evidence="1">The sequence shown here is derived from an EMBL/GenBank/DDBJ whole genome shotgun (WGS) entry which is preliminary data.</text>
</comment>
<protein>
    <submittedName>
        <fullName evidence="1">Uncharacterized protein</fullName>
    </submittedName>
</protein>
<keyword evidence="2" id="KW-1185">Reference proteome</keyword>
<sequence>MEGERVKVKDEFCVQFRPSRRRIFACSEQAYTYMADSSNFVPSRGEFSACSTRGQHAEFRPFHRRFPNTVILI</sequence>
<evidence type="ECO:0000313" key="1">
    <source>
        <dbReference type="EMBL" id="KAK7303211.1"/>
    </source>
</evidence>
<dbReference type="AlphaFoldDB" id="A0AAN9JSB7"/>
<dbReference type="EMBL" id="JAYKXN010000003">
    <property type="protein sequence ID" value="KAK7303211.1"/>
    <property type="molecule type" value="Genomic_DNA"/>
</dbReference>
<proteinExistence type="predicted"/>
<dbReference type="Proteomes" id="UP001359559">
    <property type="component" value="Unassembled WGS sequence"/>
</dbReference>
<accession>A0AAN9JSB7</accession>
<organism evidence="1 2">
    <name type="scientific">Clitoria ternatea</name>
    <name type="common">Butterfly pea</name>
    <dbReference type="NCBI Taxonomy" id="43366"/>
    <lineage>
        <taxon>Eukaryota</taxon>
        <taxon>Viridiplantae</taxon>
        <taxon>Streptophyta</taxon>
        <taxon>Embryophyta</taxon>
        <taxon>Tracheophyta</taxon>
        <taxon>Spermatophyta</taxon>
        <taxon>Magnoliopsida</taxon>
        <taxon>eudicotyledons</taxon>
        <taxon>Gunneridae</taxon>
        <taxon>Pentapetalae</taxon>
        <taxon>rosids</taxon>
        <taxon>fabids</taxon>
        <taxon>Fabales</taxon>
        <taxon>Fabaceae</taxon>
        <taxon>Papilionoideae</taxon>
        <taxon>50 kb inversion clade</taxon>
        <taxon>NPAAA clade</taxon>
        <taxon>indigoferoid/millettioid clade</taxon>
        <taxon>Phaseoleae</taxon>
        <taxon>Clitoria</taxon>
    </lineage>
</organism>
<evidence type="ECO:0000313" key="2">
    <source>
        <dbReference type="Proteomes" id="UP001359559"/>
    </source>
</evidence>
<name>A0AAN9JSB7_CLITE</name>
<gene>
    <name evidence="1" type="ORF">RJT34_14113</name>
</gene>